<feature type="transmembrane region" description="Helical" evidence="1">
    <location>
        <begin position="26"/>
        <end position="46"/>
    </location>
</feature>
<dbReference type="AlphaFoldDB" id="A0A397DQB6"/>
<keyword evidence="1" id="KW-0914">Notch signaling pathway</keyword>
<evidence type="ECO:0000313" key="2">
    <source>
        <dbReference type="EMBL" id="RHY69201.1"/>
    </source>
</evidence>
<keyword evidence="1" id="KW-0472">Membrane</keyword>
<dbReference type="InterPro" id="IPR001108">
    <property type="entry name" value="Peptidase_A22A"/>
</dbReference>
<dbReference type="GO" id="GO:0005789">
    <property type="term" value="C:endoplasmic reticulum membrane"/>
    <property type="evidence" value="ECO:0007669"/>
    <property type="project" value="UniProtKB-SubCell"/>
</dbReference>
<dbReference type="GO" id="GO:0007219">
    <property type="term" value="P:Notch signaling pathway"/>
    <property type="evidence" value="ECO:0007669"/>
    <property type="project" value="UniProtKB-KW"/>
</dbReference>
<comment type="function">
    <text evidence="1">Probable subunit of the gamma-secretase complex, an endoprotease complex that catalyzes the intramembrane cleavage of integral membrane proteins such as Notch receptors.</text>
</comment>
<keyword evidence="1" id="KW-0378">Hydrolase</keyword>
<keyword evidence="1" id="KW-0812">Transmembrane</keyword>
<dbReference type="GO" id="GO:0006509">
    <property type="term" value="P:membrane protein ectodomain proteolysis"/>
    <property type="evidence" value="ECO:0007669"/>
    <property type="project" value="TreeGrafter"/>
</dbReference>
<dbReference type="GO" id="GO:0042500">
    <property type="term" value="F:aspartic endopeptidase activity, intramembrane cleaving"/>
    <property type="evidence" value="ECO:0007669"/>
    <property type="project" value="InterPro"/>
</dbReference>
<dbReference type="Proteomes" id="UP000265716">
    <property type="component" value="Unassembled WGS sequence"/>
</dbReference>
<dbReference type="GO" id="GO:0016485">
    <property type="term" value="P:protein processing"/>
    <property type="evidence" value="ECO:0007669"/>
    <property type="project" value="InterPro"/>
</dbReference>
<keyword evidence="1" id="KW-0256">Endoplasmic reticulum</keyword>
<keyword evidence="1" id="KW-0333">Golgi apparatus</keyword>
<comment type="domain">
    <text evidence="1">The PAL motif is required for normal active site conformation.</text>
</comment>
<gene>
    <name evidence="2" type="ORF">DYB38_007743</name>
</gene>
<evidence type="ECO:0000256" key="1">
    <source>
        <dbReference type="RuleBase" id="RU361148"/>
    </source>
</evidence>
<protein>
    <recommendedName>
        <fullName evidence="1">Presenilin</fullName>
        <ecNumber evidence="1">3.4.23.-</ecNumber>
    </recommendedName>
</protein>
<comment type="subunit">
    <text evidence="1">Homodimer.</text>
</comment>
<reference evidence="2 3" key="1">
    <citation type="submission" date="2018-08" db="EMBL/GenBank/DDBJ databases">
        <title>Aphanomyces genome sequencing and annotation.</title>
        <authorList>
            <person name="Minardi D."/>
            <person name="Oidtmann B."/>
            <person name="Van Der Giezen M."/>
            <person name="Studholme D.J."/>
        </authorList>
    </citation>
    <scope>NUCLEOTIDE SEQUENCE [LARGE SCALE GENOMIC DNA]</scope>
    <source>
        <strain evidence="2 3">SA</strain>
    </source>
</reference>
<dbReference type="EMBL" id="QUTC01003591">
    <property type="protein sequence ID" value="RHY69201.1"/>
    <property type="molecule type" value="Genomic_DNA"/>
</dbReference>
<proteinExistence type="inferred from homology"/>
<organism evidence="2 3">
    <name type="scientific">Aphanomyces astaci</name>
    <name type="common">Crayfish plague agent</name>
    <dbReference type="NCBI Taxonomy" id="112090"/>
    <lineage>
        <taxon>Eukaryota</taxon>
        <taxon>Sar</taxon>
        <taxon>Stramenopiles</taxon>
        <taxon>Oomycota</taxon>
        <taxon>Saprolegniomycetes</taxon>
        <taxon>Saprolegniales</taxon>
        <taxon>Verrucalvaceae</taxon>
        <taxon>Aphanomyces</taxon>
    </lineage>
</organism>
<dbReference type="GO" id="GO:0000139">
    <property type="term" value="C:Golgi membrane"/>
    <property type="evidence" value="ECO:0007669"/>
    <property type="project" value="UniProtKB-SubCell"/>
</dbReference>
<comment type="caution">
    <text evidence="2">The sequence shown here is derived from an EMBL/GenBank/DDBJ whole genome shotgun (WGS) entry which is preliminary data.</text>
</comment>
<dbReference type="GO" id="GO:0070765">
    <property type="term" value="C:gamma-secretase complex"/>
    <property type="evidence" value="ECO:0007669"/>
    <property type="project" value="TreeGrafter"/>
</dbReference>
<dbReference type="PANTHER" id="PTHR10202">
    <property type="entry name" value="PRESENILIN"/>
    <property type="match status" value="1"/>
</dbReference>
<comment type="similarity">
    <text evidence="1">Belongs to the peptidase A22A family.</text>
</comment>
<evidence type="ECO:0000313" key="3">
    <source>
        <dbReference type="Proteomes" id="UP000265716"/>
    </source>
</evidence>
<dbReference type="Pfam" id="PF01080">
    <property type="entry name" value="Presenilin"/>
    <property type="match status" value="1"/>
</dbReference>
<comment type="subcellular location">
    <subcellularLocation>
        <location evidence="1">Endoplasmic reticulum membrane</location>
        <topology evidence="1">Multi-pass membrane protein</topology>
    </subcellularLocation>
    <subcellularLocation>
        <location evidence="1">Golgi apparatus membrane</location>
        <topology evidence="1">Multi-pass membrane protein</topology>
    </subcellularLocation>
</comment>
<keyword evidence="1" id="KW-0645">Protease</keyword>
<name>A0A397DQB6_APHAT</name>
<dbReference type="PRINTS" id="PR01072">
    <property type="entry name" value="PRESENILIN"/>
</dbReference>
<accession>A0A397DQB6</accession>
<keyword evidence="1" id="KW-1133">Transmembrane helix</keyword>
<dbReference type="PANTHER" id="PTHR10202:SF13">
    <property type="entry name" value="PRESENILIN HOMOLOG"/>
    <property type="match status" value="1"/>
</dbReference>
<dbReference type="EC" id="3.4.23.-" evidence="1"/>
<sequence length="73" mass="8143">MSLTQSYLVAVSVIMAWQLSKFPEWTTWALVVVLAFYDLCAVLTPCGPLKCLVNLIQQEGRPLPGTYIDSHTN</sequence>